<dbReference type="InterPro" id="IPR000836">
    <property type="entry name" value="PRTase_dom"/>
</dbReference>
<reference evidence="3 4" key="1">
    <citation type="journal article" date="2016" name="Nat. Commun.">
        <title>Thousands of microbial genomes shed light on interconnected biogeochemical processes in an aquifer system.</title>
        <authorList>
            <person name="Anantharaman K."/>
            <person name="Brown C.T."/>
            <person name="Hug L.A."/>
            <person name="Sharon I."/>
            <person name="Castelle C.J."/>
            <person name="Probst A.J."/>
            <person name="Thomas B.C."/>
            <person name="Singh A."/>
            <person name="Wilkins M.J."/>
            <person name="Karaoz U."/>
            <person name="Brodie E.L."/>
            <person name="Williams K.H."/>
            <person name="Hubbard S.S."/>
            <person name="Banfield J.F."/>
        </authorList>
    </citation>
    <scope>NUCLEOTIDE SEQUENCE [LARGE SCALE GENOMIC DNA]</scope>
</reference>
<evidence type="ECO:0000313" key="3">
    <source>
        <dbReference type="EMBL" id="OGY51212.1"/>
    </source>
</evidence>
<dbReference type="PANTHER" id="PTHR19278">
    <property type="entry name" value="OROTATE PHOSPHORIBOSYLTRANSFERASE"/>
    <property type="match status" value="1"/>
</dbReference>
<keyword evidence="2" id="KW-0665">Pyrimidine biosynthesis</keyword>
<gene>
    <name evidence="3" type="ORF">A3J59_02975</name>
</gene>
<evidence type="ECO:0008006" key="5">
    <source>
        <dbReference type="Google" id="ProtNLM"/>
    </source>
</evidence>
<comment type="caution">
    <text evidence="3">The sequence shown here is derived from an EMBL/GenBank/DDBJ whole genome shotgun (WGS) entry which is preliminary data.</text>
</comment>
<dbReference type="GO" id="GO:0004588">
    <property type="term" value="F:orotate phosphoribosyltransferase activity"/>
    <property type="evidence" value="ECO:0007669"/>
    <property type="project" value="TreeGrafter"/>
</dbReference>
<dbReference type="GO" id="GO:0006222">
    <property type="term" value="P:UMP biosynthetic process"/>
    <property type="evidence" value="ECO:0007669"/>
    <property type="project" value="TreeGrafter"/>
</dbReference>
<dbReference type="PANTHER" id="PTHR19278:SF9">
    <property type="entry name" value="URIDINE 5'-MONOPHOSPHATE SYNTHASE"/>
    <property type="match status" value="1"/>
</dbReference>
<name>A0A1G1YFV0_9BACT</name>
<dbReference type="Proteomes" id="UP000177310">
    <property type="component" value="Unassembled WGS sequence"/>
</dbReference>
<dbReference type="CDD" id="cd06223">
    <property type="entry name" value="PRTases_typeI"/>
    <property type="match status" value="1"/>
</dbReference>
<comment type="pathway">
    <text evidence="1">Pyrimidine metabolism; UMP biosynthesis via de novo pathway.</text>
</comment>
<evidence type="ECO:0000313" key="4">
    <source>
        <dbReference type="Proteomes" id="UP000177310"/>
    </source>
</evidence>
<dbReference type="AlphaFoldDB" id="A0A1G1YFV0"/>
<dbReference type="EMBL" id="MHIL01000022">
    <property type="protein sequence ID" value="OGY51212.1"/>
    <property type="molecule type" value="Genomic_DNA"/>
</dbReference>
<proteinExistence type="predicted"/>
<organism evidence="3 4">
    <name type="scientific">Candidatus Buchananbacteria bacterium RIFCSPHIGHO2_02_FULL_56_16</name>
    <dbReference type="NCBI Taxonomy" id="1797542"/>
    <lineage>
        <taxon>Bacteria</taxon>
        <taxon>Candidatus Buchananiibacteriota</taxon>
    </lineage>
</organism>
<dbReference type="InterPro" id="IPR029057">
    <property type="entry name" value="PRTase-like"/>
</dbReference>
<dbReference type="SUPFAM" id="SSF53271">
    <property type="entry name" value="PRTase-like"/>
    <property type="match status" value="1"/>
</dbReference>
<accession>A0A1G1YFV0</accession>
<dbReference type="Gene3D" id="3.40.50.2020">
    <property type="match status" value="1"/>
</dbReference>
<evidence type="ECO:0000256" key="1">
    <source>
        <dbReference type="ARBA" id="ARBA00004725"/>
    </source>
</evidence>
<dbReference type="GO" id="GO:0019856">
    <property type="term" value="P:pyrimidine nucleobase biosynthetic process"/>
    <property type="evidence" value="ECO:0007669"/>
    <property type="project" value="TreeGrafter"/>
</dbReference>
<protein>
    <recommendedName>
        <fullName evidence="5">Phosphoribosyltransferase domain-containing protein</fullName>
    </recommendedName>
</protein>
<dbReference type="STRING" id="1797542.A3J59_02975"/>
<evidence type="ECO:0000256" key="2">
    <source>
        <dbReference type="ARBA" id="ARBA00022975"/>
    </source>
</evidence>
<sequence>MSDAAVTNYLVKHPRLLKCPIVRADGMVVPLSPDYPFLDSQLFALTTEALTRRIARRPADVICGALTGGAIMAAPCALRLNKRFIYVRSEAKKYSIKRAVYGTVRRGDRVILVDDFIVVGEMKEIFLKHLRAIGVTVTDIIVYCDMGLEKKAWLKRQRIRLESLIETPQLINRWIAVKKLSPCYGPVYQQFQADPYGWHKDKRTWRLFKRALRESSATAHQ</sequence>